<evidence type="ECO:0000313" key="1">
    <source>
        <dbReference type="EMBL" id="KAF3841466.1"/>
    </source>
</evidence>
<reference evidence="1 2" key="1">
    <citation type="submission" date="2020-03" db="EMBL/GenBank/DDBJ databases">
        <title>Dissostichus mawsoni Genome sequencing and assembly.</title>
        <authorList>
            <person name="Park H."/>
        </authorList>
    </citation>
    <scope>NUCLEOTIDE SEQUENCE [LARGE SCALE GENOMIC DNA]</scope>
    <source>
        <strain evidence="1">DM0001</strain>
        <tissue evidence="1">Muscle</tissue>
    </source>
</reference>
<protein>
    <recommendedName>
        <fullName evidence="3">DUF4371 domain-containing protein</fullName>
    </recommendedName>
</protein>
<evidence type="ECO:0008006" key="3">
    <source>
        <dbReference type="Google" id="ProtNLM"/>
    </source>
</evidence>
<dbReference type="PANTHER" id="PTHR45749:SF21">
    <property type="entry name" value="DUF4371 DOMAIN-CONTAINING PROTEIN"/>
    <property type="match status" value="1"/>
</dbReference>
<proteinExistence type="predicted"/>
<dbReference type="EMBL" id="JAAKFY010000020">
    <property type="protein sequence ID" value="KAF3841466.1"/>
    <property type="molecule type" value="Genomic_DNA"/>
</dbReference>
<sequence>MEIAKNGDFRPSKLDTGFRNWARKGLIIIDQMFEDRTFCNTGFRNWKKATKKCAEHVQGNAHKVAVTTHCQQIKPVDVQLSSAKAAQQQESRRCLLKIVSSVQLLARQGAALRGHAAEEGNLSQLLKVRSEDDPGLERWLSTRKHDFTSPQIQNEMLNLFANTIIREIISSIYKLPLLQYSIIIDGTQDIEGTAQEAICVRYVDHDLVPQEAFLGFYELGCLYKLSGKYKTKCVNIATAGSGTVSNLRPLCQTRWTTRTPAIWSVLRQYESVLLSLEDMAQTDASNTGVTARGLLERFGKGTVPVLGLMLATEVIQELECLNCTLQKQTETVSGMLSAADCVRTKRTEEKFQEIYSQATEKIRMLILSP</sequence>
<gene>
    <name evidence="1" type="ORF">F7725_007328</name>
</gene>
<accession>A0A7J5XWH9</accession>
<dbReference type="Proteomes" id="UP000518266">
    <property type="component" value="Unassembled WGS sequence"/>
</dbReference>
<name>A0A7J5XWH9_DISMA</name>
<comment type="caution">
    <text evidence="1">The sequence shown here is derived from an EMBL/GenBank/DDBJ whole genome shotgun (WGS) entry which is preliminary data.</text>
</comment>
<keyword evidence="2" id="KW-1185">Reference proteome</keyword>
<dbReference type="AlphaFoldDB" id="A0A7J5XWH9"/>
<organism evidence="1 2">
    <name type="scientific">Dissostichus mawsoni</name>
    <name type="common">Antarctic cod</name>
    <dbReference type="NCBI Taxonomy" id="36200"/>
    <lineage>
        <taxon>Eukaryota</taxon>
        <taxon>Metazoa</taxon>
        <taxon>Chordata</taxon>
        <taxon>Craniata</taxon>
        <taxon>Vertebrata</taxon>
        <taxon>Euteleostomi</taxon>
        <taxon>Actinopterygii</taxon>
        <taxon>Neopterygii</taxon>
        <taxon>Teleostei</taxon>
        <taxon>Neoteleostei</taxon>
        <taxon>Acanthomorphata</taxon>
        <taxon>Eupercaria</taxon>
        <taxon>Perciformes</taxon>
        <taxon>Notothenioidei</taxon>
        <taxon>Nototheniidae</taxon>
        <taxon>Dissostichus</taxon>
    </lineage>
</organism>
<evidence type="ECO:0000313" key="2">
    <source>
        <dbReference type="Proteomes" id="UP000518266"/>
    </source>
</evidence>
<dbReference type="OrthoDB" id="10063194at2759"/>
<dbReference type="PANTHER" id="PTHR45749">
    <property type="match status" value="1"/>
</dbReference>